<evidence type="ECO:0000256" key="5">
    <source>
        <dbReference type="ARBA" id="ARBA00023274"/>
    </source>
</evidence>
<dbReference type="Gene3D" id="4.10.640.10">
    <property type="entry name" value="Ribosomal protein S18"/>
    <property type="match status" value="1"/>
</dbReference>
<evidence type="ECO:0000313" key="10">
    <source>
        <dbReference type="EMBL" id="AUT83657.1"/>
    </source>
</evidence>
<geneLocation type="plastid" evidence="10"/>
<proteinExistence type="inferred from homology"/>
<evidence type="ECO:0000256" key="8">
    <source>
        <dbReference type="RuleBase" id="RU003910"/>
    </source>
</evidence>
<evidence type="ECO:0000256" key="1">
    <source>
        <dbReference type="ARBA" id="ARBA00005589"/>
    </source>
</evidence>
<dbReference type="PANTHER" id="PTHR13479:SF40">
    <property type="entry name" value="SMALL RIBOSOMAL SUBUNIT PROTEIN BS18M"/>
    <property type="match status" value="1"/>
</dbReference>
<dbReference type="SUPFAM" id="SSF46911">
    <property type="entry name" value="Ribosomal protein S18"/>
    <property type="match status" value="1"/>
</dbReference>
<keyword evidence="2" id="KW-0699">rRNA-binding</keyword>
<feature type="region of interest" description="Disordered" evidence="9">
    <location>
        <begin position="113"/>
        <end position="176"/>
    </location>
</feature>
<dbReference type="Pfam" id="PF01084">
    <property type="entry name" value="Ribosomal_S18"/>
    <property type="match status" value="1"/>
</dbReference>
<dbReference type="PANTHER" id="PTHR13479">
    <property type="entry name" value="30S RIBOSOMAL PROTEIN S18"/>
    <property type="match status" value="1"/>
</dbReference>
<sequence length="176" mass="21127">MDKPKRLFLKPKHQPPFLNLKKKWKKKRRFFKKKKKRPFRRRLIKLREADKIHYTNISFICRFISKQGKILLRRVNRLTLQQQGLLDRAIKQARILALVSFQEKDTLIENKKKKKGIEKKKRKRVDSNLKVPNVPKVPKVPKVRDKTIPQGKGEKSPEPNRKIWVRREKSQPIDNG</sequence>
<reference evidence="10" key="1">
    <citation type="journal article" date="2018" name="J. ISSAAS">
        <title>Mutation rates in seeds and seed-banking influence substitution rates across the angiosperm phylogeny.</title>
        <authorList>
            <person name="Dann M."/>
            <person name="Bellot S."/>
            <person name="Schepella S."/>
            <person name="Schaefer H."/>
            <person name="Tellier A."/>
        </authorList>
    </citation>
    <scope>NUCLEOTIDE SEQUENCE</scope>
</reference>
<dbReference type="GO" id="GO:0003735">
    <property type="term" value="F:structural constituent of ribosome"/>
    <property type="evidence" value="ECO:0007669"/>
    <property type="project" value="InterPro"/>
</dbReference>
<evidence type="ECO:0000256" key="7">
    <source>
        <dbReference type="ARBA" id="ARBA00035368"/>
    </source>
</evidence>
<dbReference type="InterPro" id="IPR001648">
    <property type="entry name" value="Ribosomal_bS18"/>
</dbReference>
<organism evidence="10">
    <name type="scientific">Geranium pusillum</name>
    <name type="common">Small-flowered crane's-bill</name>
    <dbReference type="NCBI Taxonomy" id="122182"/>
    <lineage>
        <taxon>Eukaryota</taxon>
        <taxon>Viridiplantae</taxon>
        <taxon>Streptophyta</taxon>
        <taxon>Embryophyta</taxon>
        <taxon>Tracheophyta</taxon>
        <taxon>Spermatophyta</taxon>
        <taxon>Magnoliopsida</taxon>
        <taxon>eudicotyledons</taxon>
        <taxon>Gunneridae</taxon>
        <taxon>Pentapetalae</taxon>
        <taxon>rosids</taxon>
        <taxon>malvids</taxon>
        <taxon>Geraniales</taxon>
        <taxon>Geraniaceae</taxon>
        <taxon>Geranium</taxon>
    </lineage>
</organism>
<dbReference type="GO" id="GO:0006412">
    <property type="term" value="P:translation"/>
    <property type="evidence" value="ECO:0007669"/>
    <property type="project" value="InterPro"/>
</dbReference>
<keyword evidence="4 8" id="KW-0689">Ribosomal protein</keyword>
<evidence type="ECO:0000256" key="9">
    <source>
        <dbReference type="SAM" id="MobiDB-lite"/>
    </source>
</evidence>
<accession>A0A2K9RNG1</accession>
<dbReference type="HAMAP" id="MF_00270">
    <property type="entry name" value="Ribosomal_bS18"/>
    <property type="match status" value="1"/>
</dbReference>
<keyword evidence="3" id="KW-0694">RNA-binding</keyword>
<dbReference type="GO" id="GO:0070181">
    <property type="term" value="F:small ribosomal subunit rRNA binding"/>
    <property type="evidence" value="ECO:0007669"/>
    <property type="project" value="TreeGrafter"/>
</dbReference>
<dbReference type="GO" id="GO:0005763">
    <property type="term" value="C:mitochondrial small ribosomal subunit"/>
    <property type="evidence" value="ECO:0007669"/>
    <property type="project" value="TreeGrafter"/>
</dbReference>
<comment type="similarity">
    <text evidence="1 8">Belongs to the bacterial ribosomal protein bS18 family.</text>
</comment>
<dbReference type="EMBL" id="KY562722">
    <property type="protein sequence ID" value="AUT83657.1"/>
    <property type="molecule type" value="Genomic_DNA"/>
</dbReference>
<feature type="compositionally biased region" description="Basic and acidic residues" evidence="9">
    <location>
        <begin position="142"/>
        <end position="176"/>
    </location>
</feature>
<dbReference type="NCBIfam" id="TIGR00165">
    <property type="entry name" value="S18"/>
    <property type="match status" value="1"/>
</dbReference>
<keyword evidence="5 8" id="KW-0687">Ribonucleoprotein</keyword>
<evidence type="ECO:0000256" key="6">
    <source>
        <dbReference type="ARBA" id="ARBA00035266"/>
    </source>
</evidence>
<evidence type="ECO:0000256" key="2">
    <source>
        <dbReference type="ARBA" id="ARBA00022730"/>
    </source>
</evidence>
<dbReference type="PRINTS" id="PR00974">
    <property type="entry name" value="RIBOSOMALS18"/>
</dbReference>
<evidence type="ECO:0000256" key="3">
    <source>
        <dbReference type="ARBA" id="ARBA00022884"/>
    </source>
</evidence>
<dbReference type="AlphaFoldDB" id="A0A2K9RNG1"/>
<name>A0A2K9RNG1_GERPU</name>
<keyword evidence="10" id="KW-0934">Plastid</keyword>
<feature type="compositionally biased region" description="Basic residues" evidence="9">
    <location>
        <begin position="113"/>
        <end position="124"/>
    </location>
</feature>
<dbReference type="InterPro" id="IPR036870">
    <property type="entry name" value="Ribosomal_bS18_sf"/>
</dbReference>
<evidence type="ECO:0000256" key="4">
    <source>
        <dbReference type="ARBA" id="ARBA00022980"/>
    </source>
</evidence>
<protein>
    <recommendedName>
        <fullName evidence="6">Small ribosomal subunit protein bS18c</fullName>
    </recommendedName>
    <alternativeName>
        <fullName evidence="7">30S ribosomal protein S18, chloroplastic</fullName>
    </alternativeName>
</protein>